<dbReference type="HOGENOM" id="CLU_083287_11_1_9"/>
<dbReference type="GO" id="GO:0003677">
    <property type="term" value="F:DNA binding"/>
    <property type="evidence" value="ECO:0007669"/>
    <property type="project" value="UniProtKB-KW"/>
</dbReference>
<proteinExistence type="predicted"/>
<sequence length="175" mass="20127">MLSPLDRLFFSTDTLSIKSVVHGGTPMSQKPSVKRINDKLIRVYSDILRMEEEELRKSQFRDLGIKEMHTIDAIGIHATPSSSDVAKKLHVTQGTLSVAINNLARKGYVERLHLESDKRVVNLRLSRKGRLMYRAHLAFHQKMVASFVKGFTEPQIELIERALDNLNEFIDEYRH</sequence>
<dbReference type="AlphaFoldDB" id="C2JZK1"/>
<name>C2JZK1_LACRM</name>
<evidence type="ECO:0000313" key="6">
    <source>
        <dbReference type="Proteomes" id="UP000004525"/>
    </source>
</evidence>
<dbReference type="Pfam" id="PF01047">
    <property type="entry name" value="MarR"/>
    <property type="match status" value="1"/>
</dbReference>
<feature type="domain" description="HTH marR-type" evidence="4">
    <location>
        <begin position="37"/>
        <end position="168"/>
    </location>
</feature>
<dbReference type="InterPro" id="IPR000835">
    <property type="entry name" value="HTH_MarR-typ"/>
</dbReference>
<dbReference type="EMBL" id="ACIZ01000098">
    <property type="protein sequence ID" value="EEN79549.1"/>
    <property type="molecule type" value="Genomic_DNA"/>
</dbReference>
<dbReference type="GO" id="GO:0003700">
    <property type="term" value="F:DNA-binding transcription factor activity"/>
    <property type="evidence" value="ECO:0007669"/>
    <property type="project" value="InterPro"/>
</dbReference>
<keyword evidence="2" id="KW-0238">DNA-binding</keyword>
<keyword evidence="1" id="KW-0805">Transcription regulation</keyword>
<dbReference type="PROSITE" id="PS01117">
    <property type="entry name" value="HTH_MARR_1"/>
    <property type="match status" value="1"/>
</dbReference>
<dbReference type="Proteomes" id="UP000004525">
    <property type="component" value="Unassembled WGS sequence"/>
</dbReference>
<dbReference type="InterPro" id="IPR036388">
    <property type="entry name" value="WH-like_DNA-bd_sf"/>
</dbReference>
<evidence type="ECO:0000259" key="4">
    <source>
        <dbReference type="PROSITE" id="PS50995"/>
    </source>
</evidence>
<gene>
    <name evidence="5" type="ORF">HMPREF0539_2336</name>
</gene>
<protein>
    <submittedName>
        <fullName evidence="5">Transcriptional regulator, MarR family</fullName>
    </submittedName>
</protein>
<evidence type="ECO:0000256" key="2">
    <source>
        <dbReference type="ARBA" id="ARBA00023125"/>
    </source>
</evidence>
<dbReference type="PANTHER" id="PTHR42756:SF1">
    <property type="entry name" value="TRANSCRIPTIONAL REPRESSOR OF EMRAB OPERON"/>
    <property type="match status" value="1"/>
</dbReference>
<dbReference type="InterPro" id="IPR023187">
    <property type="entry name" value="Tscrpt_reg_MarR-type_CS"/>
</dbReference>
<reference evidence="5" key="1">
    <citation type="submission" date="2009-01" db="EMBL/GenBank/DDBJ databases">
        <authorList>
            <person name="Qin X."/>
            <person name="Bachman B."/>
            <person name="Battles P."/>
            <person name="Bell A."/>
            <person name="Bess C."/>
            <person name="Bickham C."/>
            <person name="Chaboub L."/>
            <person name="Chen D."/>
            <person name="Coyle M."/>
            <person name="Deiros D.R."/>
            <person name="Dinh H."/>
            <person name="Forbes L."/>
            <person name="Fowler G."/>
            <person name="Francisco L."/>
            <person name="Fu Q."/>
            <person name="Gubbala S."/>
            <person name="Hale W."/>
            <person name="Han Y."/>
            <person name="Hemphill L."/>
            <person name="Highlander S.K."/>
            <person name="Hirani K."/>
            <person name="Hogues M."/>
            <person name="Jackson L."/>
            <person name="Jakkamsetti A."/>
            <person name="Javaid M."/>
            <person name="Jiang H."/>
            <person name="Korchina V."/>
            <person name="Kovar C."/>
            <person name="Lara F."/>
            <person name="Lee S."/>
            <person name="Mata R."/>
            <person name="Mathew T."/>
            <person name="Moen C."/>
            <person name="Morales K."/>
            <person name="Munidasa M."/>
            <person name="Nazareth L."/>
            <person name="Ngo R."/>
            <person name="Nguyen L."/>
            <person name="Okwuonu G."/>
            <person name="Ongeri F."/>
            <person name="Patil S."/>
            <person name="Petrosino J."/>
            <person name="Pham C."/>
            <person name="Pham P."/>
            <person name="Pu L.-L."/>
            <person name="Puazo M."/>
            <person name="Raj R."/>
            <person name="Reid J."/>
            <person name="Rouhana J."/>
            <person name="Saada N."/>
            <person name="Shang Y."/>
            <person name="Simmons D."/>
            <person name="Thornton R."/>
            <person name="Warren J."/>
            <person name="Weissenberger G."/>
            <person name="Zhang J."/>
            <person name="Zhang L."/>
            <person name="Zhou C."/>
            <person name="Zhu D."/>
            <person name="Muzny D."/>
            <person name="Worley K."/>
            <person name="Gibbs R."/>
        </authorList>
    </citation>
    <scope>NUCLEOTIDE SEQUENCE [LARGE SCALE GENOMIC DNA]</scope>
    <source>
        <strain evidence="5">LMS2-1</strain>
    </source>
</reference>
<keyword evidence="6" id="KW-1185">Reference proteome</keyword>
<keyword evidence="3" id="KW-0804">Transcription</keyword>
<dbReference type="InterPro" id="IPR036390">
    <property type="entry name" value="WH_DNA-bd_sf"/>
</dbReference>
<dbReference type="SMART" id="SM00347">
    <property type="entry name" value="HTH_MARR"/>
    <property type="match status" value="1"/>
</dbReference>
<evidence type="ECO:0000256" key="3">
    <source>
        <dbReference type="ARBA" id="ARBA00023163"/>
    </source>
</evidence>
<accession>C2JZK1</accession>
<organism evidence="5 6">
    <name type="scientific">Lacticaseibacillus rhamnosus (strain LMS2-1)</name>
    <dbReference type="NCBI Taxonomy" id="525361"/>
    <lineage>
        <taxon>Bacteria</taxon>
        <taxon>Bacillati</taxon>
        <taxon>Bacillota</taxon>
        <taxon>Bacilli</taxon>
        <taxon>Lactobacillales</taxon>
        <taxon>Lactobacillaceae</taxon>
        <taxon>Lacticaseibacillus</taxon>
    </lineage>
</organism>
<dbReference type="Gene3D" id="1.10.10.10">
    <property type="entry name" value="Winged helix-like DNA-binding domain superfamily/Winged helix DNA-binding domain"/>
    <property type="match status" value="1"/>
</dbReference>
<comment type="caution">
    <text evidence="5">The sequence shown here is derived from an EMBL/GenBank/DDBJ whole genome shotgun (WGS) entry which is preliminary data.</text>
</comment>
<evidence type="ECO:0000256" key="1">
    <source>
        <dbReference type="ARBA" id="ARBA00023015"/>
    </source>
</evidence>
<dbReference type="PANTHER" id="PTHR42756">
    <property type="entry name" value="TRANSCRIPTIONAL REGULATOR, MARR"/>
    <property type="match status" value="1"/>
</dbReference>
<dbReference type="PROSITE" id="PS50995">
    <property type="entry name" value="HTH_MARR_2"/>
    <property type="match status" value="1"/>
</dbReference>
<evidence type="ECO:0000313" key="5">
    <source>
        <dbReference type="EMBL" id="EEN79549.1"/>
    </source>
</evidence>
<dbReference type="PRINTS" id="PR00598">
    <property type="entry name" value="HTHMARR"/>
</dbReference>
<dbReference type="SUPFAM" id="SSF46785">
    <property type="entry name" value="Winged helix' DNA-binding domain"/>
    <property type="match status" value="1"/>
</dbReference>